<dbReference type="RefSeq" id="WP_194367227.1">
    <property type="nucleotide sequence ID" value="NZ_CP054493.1"/>
</dbReference>
<dbReference type="EC" id="2.7.7.65" evidence="1"/>
<organism evidence="6 7">
    <name type="scientific">Candidatus Sulfurimonas marisnigri</name>
    <dbReference type="NCBI Taxonomy" id="2740405"/>
    <lineage>
        <taxon>Bacteria</taxon>
        <taxon>Pseudomonadati</taxon>
        <taxon>Campylobacterota</taxon>
        <taxon>Epsilonproteobacteria</taxon>
        <taxon>Campylobacterales</taxon>
        <taxon>Sulfurimonadaceae</taxon>
        <taxon>Sulfurimonas</taxon>
    </lineage>
</organism>
<dbReference type="Gene3D" id="3.30.70.270">
    <property type="match status" value="1"/>
</dbReference>
<dbReference type="PANTHER" id="PTHR45138:SF9">
    <property type="entry name" value="DIGUANYLATE CYCLASE DGCM-RELATED"/>
    <property type="match status" value="1"/>
</dbReference>
<keyword evidence="7" id="KW-1185">Reference proteome</keyword>
<evidence type="ECO:0000313" key="6">
    <source>
        <dbReference type="EMBL" id="QOY55185.1"/>
    </source>
</evidence>
<evidence type="ECO:0000259" key="4">
    <source>
        <dbReference type="PROSITE" id="PS50887"/>
    </source>
</evidence>
<proteinExistence type="predicted"/>
<dbReference type="EMBL" id="CP054493">
    <property type="protein sequence ID" value="QOY55185.1"/>
    <property type="molecule type" value="Genomic_DNA"/>
</dbReference>
<dbReference type="CDD" id="cd01949">
    <property type="entry name" value="GGDEF"/>
    <property type="match status" value="1"/>
</dbReference>
<dbReference type="CDD" id="cd02205">
    <property type="entry name" value="CBS_pair_SF"/>
    <property type="match status" value="2"/>
</dbReference>
<feature type="domain" description="CBS" evidence="5">
    <location>
        <begin position="201"/>
        <end position="257"/>
    </location>
</feature>
<reference evidence="6 7" key="1">
    <citation type="submission" date="2020-05" db="EMBL/GenBank/DDBJ databases">
        <title>Sulfurimonas marisnigri, sp. nov., and Sulfurimonas baltica, sp. nov., manganese oxide reducing chemolithoautotrophs of the class Epsilonproteobacteria isolated from the pelagic redoxclines of the Black and Baltic Seas and emended description of the genus Sulfurimonas.</title>
        <authorList>
            <person name="Henkel J.V."/>
            <person name="Laudan C."/>
            <person name="Werner J."/>
            <person name="Neu T."/>
            <person name="Plewe S."/>
            <person name="Sproer C."/>
            <person name="Bunk B."/>
            <person name="Schulz-Vogt H.N."/>
        </authorList>
    </citation>
    <scope>NUCLEOTIDE SEQUENCE [LARGE SCALE GENOMIC DNA]</scope>
    <source>
        <strain evidence="6 7">SoZ1</strain>
    </source>
</reference>
<dbReference type="Proteomes" id="UP000593836">
    <property type="component" value="Chromosome"/>
</dbReference>
<feature type="domain" description="GGDEF" evidence="4">
    <location>
        <begin position="314"/>
        <end position="443"/>
    </location>
</feature>
<dbReference type="InterPro" id="IPR000644">
    <property type="entry name" value="CBS_dom"/>
</dbReference>
<sequence>MRFPIIGDIASKSVIFIDVKSSMSDAIEMMFKNGHRNIIIKDNDVFRILTVVDILNIQSKNIDLEAPIKDFKLSIVPTINRYKNVLDTIEFLNGSVEYICVTNEDGSLYGLVTHTDITSNIDPDTLMDNYRLHDLLRLGSRMKWVNKDDKTSTLLSEMTSSSFDNVIVVEDSRPLGILTTKDVMKLIKDSKKLDLPISTYMSSPVNTINKSASIKEALDFIKQMHYKRVVVVDDEGLLVGIVSQKELISLTYSRWAMLMKEYHEELTEINSMLENKNREYAEMASTDSLTGLYNRHKFSELFLSSYASMTQRENDMSLIILDIDYFKKINDNFGHNAGDKVLIQVSHSLLKTLRNLDIICRWGGEEFIILLPTASLEKAIYLAEKLRVYIRELDLGAIGTISASFGVSQVRIGESMESVVDRADKALYLAKNSGRNCVRTELDL</sequence>
<accession>A0A7S7RR60</accession>
<evidence type="ECO:0000313" key="7">
    <source>
        <dbReference type="Proteomes" id="UP000593836"/>
    </source>
</evidence>
<dbReference type="PANTHER" id="PTHR45138">
    <property type="entry name" value="REGULATORY COMPONENTS OF SENSORY TRANSDUCTION SYSTEM"/>
    <property type="match status" value="1"/>
</dbReference>
<dbReference type="InterPro" id="IPR000160">
    <property type="entry name" value="GGDEF_dom"/>
</dbReference>
<dbReference type="FunFam" id="3.30.70.270:FF:000001">
    <property type="entry name" value="Diguanylate cyclase domain protein"/>
    <property type="match status" value="1"/>
</dbReference>
<evidence type="ECO:0000259" key="5">
    <source>
        <dbReference type="PROSITE" id="PS51371"/>
    </source>
</evidence>
<evidence type="ECO:0000256" key="2">
    <source>
        <dbReference type="ARBA" id="ARBA00034247"/>
    </source>
</evidence>
<dbReference type="Gene3D" id="3.10.580.10">
    <property type="entry name" value="CBS-domain"/>
    <property type="match status" value="2"/>
</dbReference>
<feature type="domain" description="CBS" evidence="5">
    <location>
        <begin position="138"/>
        <end position="193"/>
    </location>
</feature>
<dbReference type="InterPro" id="IPR046342">
    <property type="entry name" value="CBS_dom_sf"/>
</dbReference>
<dbReference type="InterPro" id="IPR043128">
    <property type="entry name" value="Rev_trsase/Diguanyl_cyclase"/>
</dbReference>
<dbReference type="SUPFAM" id="SSF55073">
    <property type="entry name" value="Nucleotide cyclase"/>
    <property type="match status" value="1"/>
</dbReference>
<dbReference type="SUPFAM" id="SSF54631">
    <property type="entry name" value="CBS-domain pair"/>
    <property type="match status" value="2"/>
</dbReference>
<dbReference type="GO" id="GO:0052621">
    <property type="term" value="F:diguanylate cyclase activity"/>
    <property type="evidence" value="ECO:0007669"/>
    <property type="project" value="UniProtKB-EC"/>
</dbReference>
<protein>
    <recommendedName>
        <fullName evidence="1">diguanylate cyclase</fullName>
        <ecNumber evidence="1">2.7.7.65</ecNumber>
    </recommendedName>
</protein>
<dbReference type="GO" id="GO:0043709">
    <property type="term" value="P:cell adhesion involved in single-species biofilm formation"/>
    <property type="evidence" value="ECO:0007669"/>
    <property type="project" value="TreeGrafter"/>
</dbReference>
<name>A0A7S7RR60_9BACT</name>
<dbReference type="KEGG" id="smas:HUE87_02800"/>
<gene>
    <name evidence="6" type="ORF">HUE87_02800</name>
</gene>
<keyword evidence="3" id="KW-0129">CBS domain</keyword>
<dbReference type="GO" id="GO:1902201">
    <property type="term" value="P:negative regulation of bacterial-type flagellum-dependent cell motility"/>
    <property type="evidence" value="ECO:0007669"/>
    <property type="project" value="TreeGrafter"/>
</dbReference>
<dbReference type="NCBIfam" id="TIGR00254">
    <property type="entry name" value="GGDEF"/>
    <property type="match status" value="1"/>
</dbReference>
<dbReference type="PROSITE" id="PS51371">
    <property type="entry name" value="CBS"/>
    <property type="match status" value="2"/>
</dbReference>
<dbReference type="SMART" id="SM00116">
    <property type="entry name" value="CBS"/>
    <property type="match status" value="4"/>
</dbReference>
<evidence type="ECO:0000256" key="1">
    <source>
        <dbReference type="ARBA" id="ARBA00012528"/>
    </source>
</evidence>
<dbReference type="GO" id="GO:0005886">
    <property type="term" value="C:plasma membrane"/>
    <property type="evidence" value="ECO:0007669"/>
    <property type="project" value="TreeGrafter"/>
</dbReference>
<dbReference type="PROSITE" id="PS50887">
    <property type="entry name" value="GGDEF"/>
    <property type="match status" value="1"/>
</dbReference>
<dbReference type="SMART" id="SM00267">
    <property type="entry name" value="GGDEF"/>
    <property type="match status" value="1"/>
</dbReference>
<dbReference type="Pfam" id="PF00990">
    <property type="entry name" value="GGDEF"/>
    <property type="match status" value="1"/>
</dbReference>
<evidence type="ECO:0000256" key="3">
    <source>
        <dbReference type="PROSITE-ProRule" id="PRU00703"/>
    </source>
</evidence>
<dbReference type="InterPro" id="IPR050469">
    <property type="entry name" value="Diguanylate_Cyclase"/>
</dbReference>
<dbReference type="AlphaFoldDB" id="A0A7S7RR60"/>
<dbReference type="Pfam" id="PF00571">
    <property type="entry name" value="CBS"/>
    <property type="match status" value="4"/>
</dbReference>
<comment type="catalytic activity">
    <reaction evidence="2">
        <text>2 GTP = 3',3'-c-di-GMP + 2 diphosphate</text>
        <dbReference type="Rhea" id="RHEA:24898"/>
        <dbReference type="ChEBI" id="CHEBI:33019"/>
        <dbReference type="ChEBI" id="CHEBI:37565"/>
        <dbReference type="ChEBI" id="CHEBI:58805"/>
        <dbReference type="EC" id="2.7.7.65"/>
    </reaction>
</comment>
<dbReference type="InterPro" id="IPR029787">
    <property type="entry name" value="Nucleotide_cyclase"/>
</dbReference>